<comment type="subcellular location">
    <subcellularLocation>
        <location evidence="1">Nucleus</location>
    </subcellularLocation>
</comment>
<dbReference type="AlphaFoldDB" id="A0A5J9TM16"/>
<dbReference type="OrthoDB" id="2015618at2759"/>
<keyword evidence="4" id="KW-0804">Transcription</keyword>
<evidence type="ECO:0000313" key="7">
    <source>
        <dbReference type="EMBL" id="TVU11711.1"/>
    </source>
</evidence>
<dbReference type="InterPro" id="IPR025422">
    <property type="entry name" value="TGA_domain"/>
</dbReference>
<dbReference type="EMBL" id="RWGY01000039">
    <property type="protein sequence ID" value="TVU11711.1"/>
    <property type="molecule type" value="Genomic_DNA"/>
</dbReference>
<accession>A0A5J9TM16</accession>
<reference evidence="7 8" key="1">
    <citation type="journal article" date="2019" name="Sci. Rep.">
        <title>A high-quality genome of Eragrostis curvula grass provides insights into Poaceae evolution and supports new strategies to enhance forage quality.</title>
        <authorList>
            <person name="Carballo J."/>
            <person name="Santos B.A.C.M."/>
            <person name="Zappacosta D."/>
            <person name="Garbus I."/>
            <person name="Selva J.P."/>
            <person name="Gallo C.A."/>
            <person name="Diaz A."/>
            <person name="Albertini E."/>
            <person name="Caccamo M."/>
            <person name="Echenique V."/>
        </authorList>
    </citation>
    <scope>NUCLEOTIDE SEQUENCE [LARGE SCALE GENOMIC DNA]</scope>
    <source>
        <strain evidence="8">cv. Victoria</strain>
        <tissue evidence="7">Leaf</tissue>
    </source>
</reference>
<feature type="domain" description="DOG1" evidence="6">
    <location>
        <begin position="1"/>
        <end position="104"/>
    </location>
</feature>
<dbReference type="Gramene" id="TVU11711">
    <property type="protein sequence ID" value="TVU11711"/>
    <property type="gene ID" value="EJB05_45313"/>
</dbReference>
<dbReference type="GO" id="GO:0043565">
    <property type="term" value="F:sequence-specific DNA binding"/>
    <property type="evidence" value="ECO:0007669"/>
    <property type="project" value="InterPro"/>
</dbReference>
<protein>
    <recommendedName>
        <fullName evidence="6">DOG1 domain-containing protein</fullName>
    </recommendedName>
</protein>
<dbReference type="PANTHER" id="PTHR45693">
    <property type="entry name" value="TRANSCRIPTION FACTOR TGA9"/>
    <property type="match status" value="1"/>
</dbReference>
<dbReference type="GO" id="GO:0006351">
    <property type="term" value="P:DNA-templated transcription"/>
    <property type="evidence" value="ECO:0007669"/>
    <property type="project" value="InterPro"/>
</dbReference>
<feature type="non-terminal residue" evidence="7">
    <location>
        <position position="1"/>
    </location>
</feature>
<evidence type="ECO:0000313" key="8">
    <source>
        <dbReference type="Proteomes" id="UP000324897"/>
    </source>
</evidence>
<evidence type="ECO:0000256" key="2">
    <source>
        <dbReference type="ARBA" id="ARBA00023015"/>
    </source>
</evidence>
<keyword evidence="3" id="KW-0238">DNA-binding</keyword>
<keyword evidence="5" id="KW-0539">Nucleus</keyword>
<evidence type="ECO:0000259" key="6">
    <source>
        <dbReference type="PROSITE" id="PS51806"/>
    </source>
</evidence>
<dbReference type="PROSITE" id="PS51806">
    <property type="entry name" value="DOG1"/>
    <property type="match status" value="1"/>
</dbReference>
<name>A0A5J9TM16_9POAL</name>
<proteinExistence type="predicted"/>
<dbReference type="PANTHER" id="PTHR45693:SF1">
    <property type="entry name" value="TRANSCRIPTION FACTOR PERIANTHIA"/>
    <property type="match status" value="1"/>
</dbReference>
<evidence type="ECO:0000256" key="1">
    <source>
        <dbReference type="ARBA" id="ARBA00004123"/>
    </source>
</evidence>
<comment type="caution">
    <text evidence="7">The sequence shown here is derived from an EMBL/GenBank/DDBJ whole genome shotgun (WGS) entry which is preliminary data.</text>
</comment>
<dbReference type="Proteomes" id="UP000324897">
    <property type="component" value="Chromosome 3"/>
</dbReference>
<sequence length="108" mass="11824">MEAEDALSQGMDALQRGLAELLASAATAAGGGADSVTNYVGQMAMAMAKLGTLEHFVRQGDLLRQQTLQEMRRTLNTRQTARALLIVNDYFSRLRALSSLWLARPRDV</sequence>
<evidence type="ECO:0000256" key="4">
    <source>
        <dbReference type="ARBA" id="ARBA00023163"/>
    </source>
</evidence>
<gene>
    <name evidence="7" type="ORF">EJB05_45313</name>
</gene>
<keyword evidence="8" id="KW-1185">Reference proteome</keyword>
<keyword evidence="2" id="KW-0805">Transcription regulation</keyword>
<evidence type="ECO:0000256" key="3">
    <source>
        <dbReference type="ARBA" id="ARBA00023125"/>
    </source>
</evidence>
<organism evidence="7 8">
    <name type="scientific">Eragrostis curvula</name>
    <name type="common">weeping love grass</name>
    <dbReference type="NCBI Taxonomy" id="38414"/>
    <lineage>
        <taxon>Eukaryota</taxon>
        <taxon>Viridiplantae</taxon>
        <taxon>Streptophyta</taxon>
        <taxon>Embryophyta</taxon>
        <taxon>Tracheophyta</taxon>
        <taxon>Spermatophyta</taxon>
        <taxon>Magnoliopsida</taxon>
        <taxon>Liliopsida</taxon>
        <taxon>Poales</taxon>
        <taxon>Poaceae</taxon>
        <taxon>PACMAD clade</taxon>
        <taxon>Chloridoideae</taxon>
        <taxon>Eragrostideae</taxon>
        <taxon>Eragrostidinae</taxon>
        <taxon>Eragrostis</taxon>
    </lineage>
</organism>
<dbReference type="GO" id="GO:0005634">
    <property type="term" value="C:nucleus"/>
    <property type="evidence" value="ECO:0007669"/>
    <property type="project" value="UniProtKB-SubCell"/>
</dbReference>
<evidence type="ECO:0000256" key="5">
    <source>
        <dbReference type="ARBA" id="ARBA00023242"/>
    </source>
</evidence>